<dbReference type="KEGG" id="eac:EAL2_c11440"/>
<keyword evidence="1 6" id="KW-0813">Transport</keyword>
<dbReference type="PANTHER" id="PTHR36118">
    <property type="entry name" value="ION-TRANSLOCATING OXIDOREDUCTASE COMPLEX SUBUNIT G"/>
    <property type="match status" value="1"/>
</dbReference>
<keyword evidence="6" id="KW-1133">Transmembrane helix</keyword>
<evidence type="ECO:0000256" key="6">
    <source>
        <dbReference type="HAMAP-Rule" id="MF_00479"/>
    </source>
</evidence>
<dbReference type="PANTHER" id="PTHR36118:SF1">
    <property type="entry name" value="ION-TRANSLOCATING OXIDOREDUCTASE COMPLEX SUBUNIT G"/>
    <property type="match status" value="1"/>
</dbReference>
<dbReference type="HAMAP" id="MF_00479">
    <property type="entry name" value="RsxG_RnfG"/>
    <property type="match status" value="1"/>
</dbReference>
<comment type="similarity">
    <text evidence="6">Belongs to the RnfG family.</text>
</comment>
<sequence>MKEMLRLGLVLFIVASISALVLSYTNQITAPLIEQKSEEAGKQSRQAVLPEASEFKKIEGVDFGSDIVSEVYEGYSGSDIKGYVARTLPVGYSGTVEVIVGINLDGSISGVSIGTHTETPGLGSKASGEFKDQYQGMKTNVPAEVIKSGQPKENEVVAISGATITSRAVTTGINEAAKAVLEINK</sequence>
<comment type="function">
    <text evidence="6">Part of a membrane-bound complex that couples electron transfer with translocation of ions across the membrane.</text>
</comment>
<keyword evidence="6" id="KW-1003">Cell membrane</keyword>
<dbReference type="GO" id="GO:0009055">
    <property type="term" value="F:electron transfer activity"/>
    <property type="evidence" value="ECO:0007669"/>
    <property type="project" value="InterPro"/>
</dbReference>
<name>W8T6C4_PEPAC</name>
<protein>
    <recommendedName>
        <fullName evidence="6">Ion-translocating oxidoreductase complex subunit G</fullName>
        <ecNumber evidence="6">7.-.-.-</ecNumber>
    </recommendedName>
    <alternativeName>
        <fullName evidence="6">Rnf electron transport complex subunit G</fullName>
    </alternativeName>
</protein>
<evidence type="ECO:0000256" key="3">
    <source>
        <dbReference type="ARBA" id="ARBA00022630"/>
    </source>
</evidence>
<gene>
    <name evidence="8" type="primary">rnfF</name>
    <name evidence="6" type="synonym">rnfG</name>
    <name evidence="8" type="ORF">EAL2_c11440</name>
</gene>
<feature type="modified residue" description="FMN phosphoryl threonine" evidence="6">
    <location>
        <position position="163"/>
    </location>
</feature>
<feature type="domain" description="FMN-binding" evidence="7">
    <location>
        <begin position="91"/>
        <end position="180"/>
    </location>
</feature>
<dbReference type="Proteomes" id="UP000019591">
    <property type="component" value="Chromosome"/>
</dbReference>
<evidence type="ECO:0000256" key="5">
    <source>
        <dbReference type="ARBA" id="ARBA00022982"/>
    </source>
</evidence>
<keyword evidence="9" id="KW-1185">Reference proteome</keyword>
<dbReference type="HOGENOM" id="CLU_077882_2_1_9"/>
<keyword evidence="6" id="KW-0812">Transmembrane</keyword>
<keyword evidence="5 6" id="KW-0249">Electron transport</keyword>
<evidence type="ECO:0000313" key="9">
    <source>
        <dbReference type="Proteomes" id="UP000019591"/>
    </source>
</evidence>
<evidence type="ECO:0000256" key="4">
    <source>
        <dbReference type="ARBA" id="ARBA00022643"/>
    </source>
</evidence>
<keyword evidence="4 6" id="KW-0288">FMN</keyword>
<dbReference type="EMBL" id="CP007452">
    <property type="protein sequence ID" value="AHM56440.1"/>
    <property type="molecule type" value="Genomic_DNA"/>
</dbReference>
<evidence type="ECO:0000259" key="7">
    <source>
        <dbReference type="SMART" id="SM00900"/>
    </source>
</evidence>
<dbReference type="EC" id="7.-.-.-" evidence="6"/>
<comment type="subcellular location">
    <subcellularLocation>
        <location evidence="6">Cell membrane</location>
        <topology evidence="6">Single-pass membrane protein</topology>
    </subcellularLocation>
</comment>
<reference evidence="8 9" key="1">
    <citation type="journal article" date="2014" name="Genome Announc.">
        <title>Complete Genome Sequence of Amino Acid-Utilizing Eubacterium acidaminophilum al-2 (DSM 3953).</title>
        <authorList>
            <person name="Poehlein A."/>
            <person name="Andreesen J.R."/>
            <person name="Daniel R."/>
        </authorList>
    </citation>
    <scope>NUCLEOTIDE SEQUENCE [LARGE SCALE GENOMIC DNA]</scope>
    <source>
        <strain evidence="8 9">DSM 3953</strain>
    </source>
</reference>
<dbReference type="AlphaFoldDB" id="W8T6C4"/>
<organism evidence="8 9">
    <name type="scientific">Peptoclostridium acidaminophilum DSM 3953</name>
    <dbReference type="NCBI Taxonomy" id="1286171"/>
    <lineage>
        <taxon>Bacteria</taxon>
        <taxon>Bacillati</taxon>
        <taxon>Bacillota</taxon>
        <taxon>Clostridia</taxon>
        <taxon>Peptostreptococcales</taxon>
        <taxon>Peptoclostridiaceae</taxon>
        <taxon>Peptoclostridium</taxon>
    </lineage>
</organism>
<keyword evidence="3 6" id="KW-0285">Flavoprotein</keyword>
<keyword evidence="6" id="KW-1278">Translocase</keyword>
<keyword evidence="2 6" id="KW-0597">Phosphoprotein</keyword>
<dbReference type="OrthoDB" id="9794010at2"/>
<dbReference type="InterPro" id="IPR007329">
    <property type="entry name" value="FMN-bd"/>
</dbReference>
<keyword evidence="6" id="KW-0472">Membrane</keyword>
<dbReference type="STRING" id="1286171.EAL2_c11440"/>
<dbReference type="eggNOG" id="COG4659">
    <property type="taxonomic scope" value="Bacteria"/>
</dbReference>
<evidence type="ECO:0000313" key="8">
    <source>
        <dbReference type="EMBL" id="AHM56440.1"/>
    </source>
</evidence>
<dbReference type="InterPro" id="IPR010209">
    <property type="entry name" value="Ion_transpt_RnfG/RsxG"/>
</dbReference>
<comment type="subunit">
    <text evidence="6">The complex is composed of six subunits: RnfA, RnfB, RnfC, RnfD, RnfE and RnfG.</text>
</comment>
<dbReference type="GO" id="GO:0005886">
    <property type="term" value="C:plasma membrane"/>
    <property type="evidence" value="ECO:0007669"/>
    <property type="project" value="UniProtKB-SubCell"/>
</dbReference>
<dbReference type="PIRSF" id="PIRSF006091">
    <property type="entry name" value="E_trnsport_RnfG"/>
    <property type="match status" value="1"/>
</dbReference>
<dbReference type="RefSeq" id="WP_025435444.1">
    <property type="nucleotide sequence ID" value="NZ_CP007452.1"/>
</dbReference>
<dbReference type="Pfam" id="PF04205">
    <property type="entry name" value="FMN_bind"/>
    <property type="match status" value="1"/>
</dbReference>
<evidence type="ECO:0000256" key="1">
    <source>
        <dbReference type="ARBA" id="ARBA00022448"/>
    </source>
</evidence>
<comment type="cofactor">
    <cofactor evidence="6">
        <name>FMN</name>
        <dbReference type="ChEBI" id="CHEBI:58210"/>
    </cofactor>
</comment>
<dbReference type="GO" id="GO:0022900">
    <property type="term" value="P:electron transport chain"/>
    <property type="evidence" value="ECO:0007669"/>
    <property type="project" value="UniProtKB-UniRule"/>
</dbReference>
<dbReference type="NCBIfam" id="TIGR01947">
    <property type="entry name" value="rnfG"/>
    <property type="match status" value="1"/>
</dbReference>
<evidence type="ECO:0000256" key="2">
    <source>
        <dbReference type="ARBA" id="ARBA00022553"/>
    </source>
</evidence>
<accession>W8T6C4</accession>
<proteinExistence type="inferred from homology"/>
<dbReference type="PATRIC" id="fig|1286171.3.peg.1092"/>
<dbReference type="Gene3D" id="3.90.1010.20">
    <property type="match status" value="1"/>
</dbReference>
<dbReference type="SMART" id="SM00900">
    <property type="entry name" value="FMN_bind"/>
    <property type="match status" value="1"/>
</dbReference>
<dbReference type="GO" id="GO:0010181">
    <property type="term" value="F:FMN binding"/>
    <property type="evidence" value="ECO:0007669"/>
    <property type="project" value="InterPro"/>
</dbReference>